<gene>
    <name evidence="3" type="ORF">chiPu_0015490</name>
</gene>
<dbReference type="OMA" id="SINLWYC"/>
<evidence type="ECO:0000313" key="3">
    <source>
        <dbReference type="EMBL" id="GCC36990.1"/>
    </source>
</evidence>
<dbReference type="OrthoDB" id="27842at2759"/>
<dbReference type="Pfam" id="PF13516">
    <property type="entry name" value="LRR_6"/>
    <property type="match status" value="1"/>
</dbReference>
<accession>A0A401T2Y2</accession>
<dbReference type="STRING" id="137246.A0A401T2Y2"/>
<dbReference type="SUPFAM" id="SSF52047">
    <property type="entry name" value="RNI-like"/>
    <property type="match status" value="1"/>
</dbReference>
<keyword evidence="1" id="KW-0833">Ubl conjugation pathway</keyword>
<organism evidence="3 4">
    <name type="scientific">Chiloscyllium punctatum</name>
    <name type="common">Brownbanded bambooshark</name>
    <name type="synonym">Hemiscyllium punctatum</name>
    <dbReference type="NCBI Taxonomy" id="137246"/>
    <lineage>
        <taxon>Eukaryota</taxon>
        <taxon>Metazoa</taxon>
        <taxon>Chordata</taxon>
        <taxon>Craniata</taxon>
        <taxon>Vertebrata</taxon>
        <taxon>Chondrichthyes</taxon>
        <taxon>Elasmobranchii</taxon>
        <taxon>Galeomorphii</taxon>
        <taxon>Galeoidea</taxon>
        <taxon>Orectolobiformes</taxon>
        <taxon>Hemiscylliidae</taxon>
        <taxon>Chiloscyllium</taxon>
    </lineage>
</organism>
<reference evidence="3 4" key="1">
    <citation type="journal article" date="2018" name="Nat. Ecol. Evol.">
        <title>Shark genomes provide insights into elasmobranch evolution and the origin of vertebrates.</title>
        <authorList>
            <person name="Hara Y"/>
            <person name="Yamaguchi K"/>
            <person name="Onimaru K"/>
            <person name="Kadota M"/>
            <person name="Koyanagi M"/>
            <person name="Keeley SD"/>
            <person name="Tatsumi K"/>
            <person name="Tanaka K"/>
            <person name="Motone F"/>
            <person name="Kageyama Y"/>
            <person name="Nozu R"/>
            <person name="Adachi N"/>
            <person name="Nishimura O"/>
            <person name="Nakagawa R"/>
            <person name="Tanegashima C"/>
            <person name="Kiyatake I"/>
            <person name="Matsumoto R"/>
            <person name="Murakumo K"/>
            <person name="Nishida K"/>
            <person name="Terakita A"/>
            <person name="Kuratani S"/>
            <person name="Sato K"/>
            <person name="Hyodo S Kuraku.S."/>
        </authorList>
    </citation>
    <scope>NUCLEOTIDE SEQUENCE [LARGE SCALE GENOMIC DNA]</scope>
</reference>
<dbReference type="GO" id="GO:0031146">
    <property type="term" value="P:SCF-dependent proteasomal ubiquitin-dependent protein catabolic process"/>
    <property type="evidence" value="ECO:0007669"/>
    <property type="project" value="TreeGrafter"/>
</dbReference>
<dbReference type="AlphaFoldDB" id="A0A401T2Y2"/>
<dbReference type="InterPro" id="IPR001611">
    <property type="entry name" value="Leu-rich_rpt"/>
</dbReference>
<dbReference type="SMART" id="SM00256">
    <property type="entry name" value="FBOX"/>
    <property type="match status" value="1"/>
</dbReference>
<proteinExistence type="predicted"/>
<dbReference type="InterPro" id="IPR057207">
    <property type="entry name" value="FBXL15_LRR"/>
</dbReference>
<dbReference type="SMART" id="SM00367">
    <property type="entry name" value="LRR_CC"/>
    <property type="match status" value="13"/>
</dbReference>
<dbReference type="GO" id="GO:0019005">
    <property type="term" value="C:SCF ubiquitin ligase complex"/>
    <property type="evidence" value="ECO:0007669"/>
    <property type="project" value="TreeGrafter"/>
</dbReference>
<dbReference type="InterPro" id="IPR001810">
    <property type="entry name" value="F-box_dom"/>
</dbReference>
<sequence>MEKEAPNLPVEVISYILHFLSMSDRKDASLVSKAWYTASLDQSLQRNVFYHLQGTSESLELISCLRRRQSLCVALSNFDGSPTSTMVIQNIARHLAPYLKSLLLRDSNITESSFVDLVPLCRSLWGLDLSCCNSLFKPGTLMANAEIKARTTEALIDLQELNLSNLRYLSDLTFNRLTDCKPKLRKLALAGCPIIFELDPYRGLKACNSTCTLSLNNILCFIDRQAATLKWLDFSHTSITSEAVQLVVQVPGLQLEGLALRHCKDLTDGAVCAICSCQPRLTSLDLTGCGELTDKSVLAVANLQFLERLFLGKVRLVTDRGLKNLSAIPTLQVLDLSECYQVSGLELVNGLALPYATPTLLSLNFSCCTMVKDSCVFSMGVILRDILQELDLTSCVYITDFSISVIVNYLTGLTVLRLSWCKEITDRGLLGMSVANDNCQLDEKDEKAEIITESDLKPSKERDGASLRALIYLKELCLTACTKLTDTSITKEIRFQELKTLSLNMVREITDESVVSIAEHCRSLEGLSLSHCDQLTDQGMITAANYMKRLTNLEISCCDKITSQALEVLMQECQWLRSLDVSMCSGLTTRDIERLQLAHPRLTSVKAKYLEEQTSSSLLE</sequence>
<comment type="caution">
    <text evidence="3">The sequence shown here is derived from an EMBL/GenBank/DDBJ whole genome shotgun (WGS) entry which is preliminary data.</text>
</comment>
<dbReference type="InterPro" id="IPR036047">
    <property type="entry name" value="F-box-like_dom_sf"/>
</dbReference>
<evidence type="ECO:0000313" key="4">
    <source>
        <dbReference type="Proteomes" id="UP000287033"/>
    </source>
</evidence>
<protein>
    <recommendedName>
        <fullName evidence="2">F-box domain-containing protein</fullName>
    </recommendedName>
</protein>
<dbReference type="PANTHER" id="PTHR13318:SF169">
    <property type="entry name" value="F-BOX AND LEUCINE-RICH REPEAT PROTEIN 9"/>
    <property type="match status" value="1"/>
</dbReference>
<dbReference type="Gene3D" id="1.20.1280.50">
    <property type="match status" value="1"/>
</dbReference>
<dbReference type="FunFam" id="3.80.10.10:FF:001330">
    <property type="entry name" value="Leucine-rich repeat-containing 29"/>
    <property type="match status" value="1"/>
</dbReference>
<dbReference type="PANTHER" id="PTHR13318">
    <property type="entry name" value="PARTNER OF PAIRED, ISOFORM B-RELATED"/>
    <property type="match status" value="1"/>
</dbReference>
<dbReference type="Pfam" id="PF25372">
    <property type="entry name" value="DUF7885"/>
    <property type="match status" value="1"/>
</dbReference>
<dbReference type="Proteomes" id="UP000287033">
    <property type="component" value="Unassembled WGS sequence"/>
</dbReference>
<dbReference type="Pfam" id="PF12937">
    <property type="entry name" value="F-box-like"/>
    <property type="match status" value="1"/>
</dbReference>
<feature type="domain" description="F-box" evidence="2">
    <location>
        <begin position="2"/>
        <end position="52"/>
    </location>
</feature>
<dbReference type="FunFam" id="3.80.10.10:FF:000647">
    <property type="entry name" value="Leucine-rich repeat-containing 29"/>
    <property type="match status" value="1"/>
</dbReference>
<evidence type="ECO:0000259" key="2">
    <source>
        <dbReference type="PROSITE" id="PS50181"/>
    </source>
</evidence>
<keyword evidence="4" id="KW-1185">Reference proteome</keyword>
<name>A0A401T2Y2_CHIPU</name>
<dbReference type="SUPFAM" id="SSF81383">
    <property type="entry name" value="F-box domain"/>
    <property type="match status" value="1"/>
</dbReference>
<dbReference type="InterPro" id="IPR006553">
    <property type="entry name" value="Leu-rich_rpt_Cys-con_subtyp"/>
</dbReference>
<dbReference type="Gene3D" id="3.80.10.10">
    <property type="entry name" value="Ribonuclease Inhibitor"/>
    <property type="match status" value="4"/>
</dbReference>
<dbReference type="SUPFAM" id="SSF52058">
    <property type="entry name" value="L domain-like"/>
    <property type="match status" value="1"/>
</dbReference>
<dbReference type="InterPro" id="IPR032675">
    <property type="entry name" value="LRR_dom_sf"/>
</dbReference>
<evidence type="ECO:0000256" key="1">
    <source>
        <dbReference type="ARBA" id="ARBA00022786"/>
    </source>
</evidence>
<dbReference type="PROSITE" id="PS50181">
    <property type="entry name" value="FBOX"/>
    <property type="match status" value="1"/>
</dbReference>
<dbReference type="EMBL" id="BEZZ01000922">
    <property type="protein sequence ID" value="GCC36990.1"/>
    <property type="molecule type" value="Genomic_DNA"/>
</dbReference>